<dbReference type="CDD" id="cd04301">
    <property type="entry name" value="NAT_SF"/>
    <property type="match status" value="1"/>
</dbReference>
<dbReference type="EMBL" id="WPIK01000017">
    <property type="protein sequence ID" value="MVN23068.1"/>
    <property type="molecule type" value="Genomic_DNA"/>
</dbReference>
<dbReference type="Gene3D" id="3.40.630.30">
    <property type="match status" value="1"/>
</dbReference>
<reference evidence="2 3" key="1">
    <citation type="submission" date="2019-12" db="EMBL/GenBank/DDBJ databases">
        <title>Mucilaginibacter sp. HMF7410 genome sequencing and assembly.</title>
        <authorList>
            <person name="Kang H."/>
            <person name="Cha I."/>
            <person name="Kim H."/>
            <person name="Joh K."/>
        </authorList>
    </citation>
    <scope>NUCLEOTIDE SEQUENCE [LARGE SCALE GENOMIC DNA]</scope>
    <source>
        <strain evidence="2 3">HMF7410</strain>
    </source>
</reference>
<feature type="domain" description="N-acetyltransferase" evidence="1">
    <location>
        <begin position="100"/>
        <end position="228"/>
    </location>
</feature>
<dbReference type="Proteomes" id="UP000462014">
    <property type="component" value="Unassembled WGS sequence"/>
</dbReference>
<dbReference type="PROSITE" id="PS51186">
    <property type="entry name" value="GNAT"/>
    <property type="match status" value="1"/>
</dbReference>
<evidence type="ECO:0000313" key="2">
    <source>
        <dbReference type="EMBL" id="MVN23068.1"/>
    </source>
</evidence>
<evidence type="ECO:0000259" key="1">
    <source>
        <dbReference type="PROSITE" id="PS51186"/>
    </source>
</evidence>
<comment type="caution">
    <text evidence="2">The sequence shown here is derived from an EMBL/GenBank/DDBJ whole genome shotgun (WGS) entry which is preliminary data.</text>
</comment>
<keyword evidence="2" id="KW-0808">Transferase</keyword>
<gene>
    <name evidence="2" type="ORF">GO621_16195</name>
</gene>
<sequence length="228" mass="25945">MEHVLDNPAWNALISGNRKLAYGNDAIKYFAKDVSPFIGFKETASNNFRLLHDLIPHNNPVILISPKETEVAGEWKVLNCIGGFQMVYNQPDELPEEVNVEITPLKKEHVPQMLALTKLTNPGPFAERTIDFGHYNGIFKGEELVAMAGQRLHIFEYAEISAVCTHPDYLGKGYAKQLLKHQVRRIKAASDIPFLHVRFDNMRAIQVYESLGFAVRTEIFFYVIQKQS</sequence>
<protein>
    <submittedName>
        <fullName evidence="2">GNAT family N-acetyltransferase</fullName>
    </submittedName>
</protein>
<dbReference type="Pfam" id="PF08445">
    <property type="entry name" value="FR47"/>
    <property type="match status" value="1"/>
</dbReference>
<name>A0A7K1T0K7_9SPHI</name>
<dbReference type="AlphaFoldDB" id="A0A7K1T0K7"/>
<dbReference type="InterPro" id="IPR013653">
    <property type="entry name" value="GCN5-like_dom"/>
</dbReference>
<dbReference type="SUPFAM" id="SSF55729">
    <property type="entry name" value="Acyl-CoA N-acyltransferases (Nat)"/>
    <property type="match status" value="1"/>
</dbReference>
<evidence type="ECO:0000313" key="3">
    <source>
        <dbReference type="Proteomes" id="UP000462014"/>
    </source>
</evidence>
<dbReference type="InterPro" id="IPR000182">
    <property type="entry name" value="GNAT_dom"/>
</dbReference>
<dbReference type="RefSeq" id="WP_198170288.1">
    <property type="nucleotide sequence ID" value="NZ_WPIK01000017.1"/>
</dbReference>
<keyword evidence="3" id="KW-1185">Reference proteome</keyword>
<dbReference type="InterPro" id="IPR016181">
    <property type="entry name" value="Acyl_CoA_acyltransferase"/>
</dbReference>
<dbReference type="GO" id="GO:0016747">
    <property type="term" value="F:acyltransferase activity, transferring groups other than amino-acyl groups"/>
    <property type="evidence" value="ECO:0007669"/>
    <property type="project" value="InterPro"/>
</dbReference>
<proteinExistence type="predicted"/>
<organism evidence="2 3">
    <name type="scientific">Mucilaginibacter arboris</name>
    <dbReference type="NCBI Taxonomy" id="2682090"/>
    <lineage>
        <taxon>Bacteria</taxon>
        <taxon>Pseudomonadati</taxon>
        <taxon>Bacteroidota</taxon>
        <taxon>Sphingobacteriia</taxon>
        <taxon>Sphingobacteriales</taxon>
        <taxon>Sphingobacteriaceae</taxon>
        <taxon>Mucilaginibacter</taxon>
    </lineage>
</organism>
<accession>A0A7K1T0K7</accession>